<sequence>MGITEERVVAIIMVGGPTKGTRFRPLSFNIPKPLFPLAGQPMVHHPISACQKIPNLAKIYLIGFYEEREFALYVSSISNDLKLPVRYLKEDKPHGSAGGLYNFKDLIMEEDPSHIFLLNCDVCCNAHKKYGGMGTILVVKVPPESASEFGELVADPVTNELLHYTEKPETFVSDRINCGVYIFTPDIFTAIEGVSSQRKDRANLRRVSSFEAMLPDTSNITESNPCNELKLKFSSKFFCRSLTANYVRLDQDILSPLAGKKQLYIYETMDFWEQIKTPGMSIKCSALYLSQFRHTAPHLLENGDGIKKACIIGDVYIHPSAKVHPSAKIGPGVSISANARIGAGARLINCIVLDDVEIKENAVVIHAIVGWKSSIGRWARVQASESVAVEDEVVVINSIVLPHKTLNVGVQDEIIL</sequence>
<name>A0A2Z6NV77_TRISU</name>
<dbReference type="EMBL" id="DF973541">
    <property type="protein sequence ID" value="GAU33957.1"/>
    <property type="molecule type" value="Genomic_DNA"/>
</dbReference>
<evidence type="ECO:0000256" key="1">
    <source>
        <dbReference type="ARBA" id="ARBA00007274"/>
    </source>
</evidence>
<proteinExistence type="inferred from homology"/>
<evidence type="ECO:0000259" key="2">
    <source>
        <dbReference type="Pfam" id="PF00483"/>
    </source>
</evidence>
<dbReference type="PANTHER" id="PTHR22572">
    <property type="entry name" value="SUGAR-1-PHOSPHATE GUANYL TRANSFERASE"/>
    <property type="match status" value="1"/>
</dbReference>
<organism evidence="4 5">
    <name type="scientific">Trifolium subterraneum</name>
    <name type="common">Subterranean clover</name>
    <dbReference type="NCBI Taxonomy" id="3900"/>
    <lineage>
        <taxon>Eukaryota</taxon>
        <taxon>Viridiplantae</taxon>
        <taxon>Streptophyta</taxon>
        <taxon>Embryophyta</taxon>
        <taxon>Tracheophyta</taxon>
        <taxon>Spermatophyta</taxon>
        <taxon>Magnoliopsida</taxon>
        <taxon>eudicotyledons</taxon>
        <taxon>Gunneridae</taxon>
        <taxon>Pentapetalae</taxon>
        <taxon>rosids</taxon>
        <taxon>fabids</taxon>
        <taxon>Fabales</taxon>
        <taxon>Fabaceae</taxon>
        <taxon>Papilionoideae</taxon>
        <taxon>50 kb inversion clade</taxon>
        <taxon>NPAAA clade</taxon>
        <taxon>Hologalegina</taxon>
        <taxon>IRL clade</taxon>
        <taxon>Trifolieae</taxon>
        <taxon>Trifolium</taxon>
    </lineage>
</organism>
<feature type="domain" description="Nucleotidyl transferase" evidence="2">
    <location>
        <begin position="10"/>
        <end position="203"/>
    </location>
</feature>
<dbReference type="CDD" id="cd06428">
    <property type="entry name" value="M1P_guanylylT_A_like_N"/>
    <property type="match status" value="1"/>
</dbReference>
<evidence type="ECO:0000313" key="4">
    <source>
        <dbReference type="EMBL" id="GAU33957.1"/>
    </source>
</evidence>
<dbReference type="SUPFAM" id="SSF53448">
    <property type="entry name" value="Nucleotide-diphospho-sugar transferases"/>
    <property type="match status" value="1"/>
</dbReference>
<dbReference type="AlphaFoldDB" id="A0A2Z6NV77"/>
<dbReference type="Pfam" id="PF25087">
    <property type="entry name" value="GMPPB_C"/>
    <property type="match status" value="1"/>
</dbReference>
<protein>
    <submittedName>
        <fullName evidence="4">Uncharacterized protein</fullName>
    </submittedName>
</protein>
<keyword evidence="5" id="KW-1185">Reference proteome</keyword>
<feature type="domain" description="Mannose-1-phosphate guanyltransferase C-terminal" evidence="3">
    <location>
        <begin position="311"/>
        <end position="414"/>
    </location>
</feature>
<accession>A0A2Z6NV77</accession>
<dbReference type="Pfam" id="PF00483">
    <property type="entry name" value="NTP_transferase"/>
    <property type="match status" value="1"/>
</dbReference>
<reference evidence="5" key="1">
    <citation type="journal article" date="2017" name="Front. Plant Sci.">
        <title>Climate Clever Clovers: New Paradigm to Reduce the Environmental Footprint of Ruminants by Breeding Low Methanogenic Forages Utilizing Haplotype Variation.</title>
        <authorList>
            <person name="Kaur P."/>
            <person name="Appels R."/>
            <person name="Bayer P.E."/>
            <person name="Keeble-Gagnere G."/>
            <person name="Wang J."/>
            <person name="Hirakawa H."/>
            <person name="Shirasawa K."/>
            <person name="Vercoe P."/>
            <person name="Stefanova K."/>
            <person name="Durmic Z."/>
            <person name="Nichols P."/>
            <person name="Revell C."/>
            <person name="Isobe S.N."/>
            <person name="Edwards D."/>
            <person name="Erskine W."/>
        </authorList>
    </citation>
    <scope>NUCLEOTIDE SEQUENCE [LARGE SCALE GENOMIC DNA]</scope>
    <source>
        <strain evidence="5">cv. Daliak</strain>
    </source>
</reference>
<dbReference type="InterPro" id="IPR056729">
    <property type="entry name" value="GMPPB_C"/>
</dbReference>
<dbReference type="Gene3D" id="3.90.550.10">
    <property type="entry name" value="Spore Coat Polysaccharide Biosynthesis Protein SpsA, Chain A"/>
    <property type="match status" value="1"/>
</dbReference>
<dbReference type="Proteomes" id="UP000242715">
    <property type="component" value="Unassembled WGS sequence"/>
</dbReference>
<dbReference type="OrthoDB" id="285674at2759"/>
<comment type="similarity">
    <text evidence="1">Belongs to the transferase hexapeptide repeat family.</text>
</comment>
<dbReference type="InterPro" id="IPR005835">
    <property type="entry name" value="NTP_transferase_dom"/>
</dbReference>
<dbReference type="Gene3D" id="2.160.10.10">
    <property type="entry name" value="Hexapeptide repeat proteins"/>
    <property type="match status" value="1"/>
</dbReference>
<gene>
    <name evidence="4" type="ORF">TSUD_148780</name>
</gene>
<evidence type="ECO:0000259" key="3">
    <source>
        <dbReference type="Pfam" id="PF25087"/>
    </source>
</evidence>
<evidence type="ECO:0000313" key="5">
    <source>
        <dbReference type="Proteomes" id="UP000242715"/>
    </source>
</evidence>
<dbReference type="GO" id="GO:0016779">
    <property type="term" value="F:nucleotidyltransferase activity"/>
    <property type="evidence" value="ECO:0007669"/>
    <property type="project" value="UniProtKB-KW"/>
</dbReference>
<dbReference type="InterPro" id="IPR029044">
    <property type="entry name" value="Nucleotide-diphossugar_trans"/>
</dbReference>
<dbReference type="InterPro" id="IPR050486">
    <property type="entry name" value="Mannose-1P_guanyltransferase"/>
</dbReference>